<protein>
    <submittedName>
        <fullName evidence="2 3">Uncharacterized protein</fullName>
    </submittedName>
</protein>
<gene>
    <name evidence="2" type="ORF">CAPTEDRAFT_198465</name>
</gene>
<proteinExistence type="predicted"/>
<evidence type="ECO:0000313" key="3">
    <source>
        <dbReference type="EnsemblMetazoa" id="CapteP198465"/>
    </source>
</evidence>
<sequence>MEVGSERSIVQNNESASADISSKECPTLLKCCATGEFALFLIMSRRCSTKRSPSRLLVSPMYTLAHERHWMAYTMFFEVQRGCLKLLEGGIRFVQCGDGLVRVVETIVEFDTSVETFQIIVECKFVYFSDARSDSDENDNVTPPPFPPPPPPPPPPLPQENQI</sequence>
<dbReference type="EnsemblMetazoa" id="CapteT198465">
    <property type="protein sequence ID" value="CapteP198465"/>
    <property type="gene ID" value="CapteG198465"/>
</dbReference>
<accession>R7TTA0</accession>
<name>R7TTA0_CAPTE</name>
<dbReference type="EMBL" id="AMQN01012165">
    <property type="status" value="NOT_ANNOTATED_CDS"/>
    <property type="molecule type" value="Genomic_DNA"/>
</dbReference>
<reference evidence="4" key="1">
    <citation type="submission" date="2012-12" db="EMBL/GenBank/DDBJ databases">
        <authorList>
            <person name="Hellsten U."/>
            <person name="Grimwood J."/>
            <person name="Chapman J.A."/>
            <person name="Shapiro H."/>
            <person name="Aerts A."/>
            <person name="Otillar R.P."/>
            <person name="Terry A.Y."/>
            <person name="Boore J.L."/>
            <person name="Simakov O."/>
            <person name="Marletaz F."/>
            <person name="Cho S.-J."/>
            <person name="Edsinger-Gonzales E."/>
            <person name="Havlak P."/>
            <person name="Kuo D.-H."/>
            <person name="Larsson T."/>
            <person name="Lv J."/>
            <person name="Arendt D."/>
            <person name="Savage R."/>
            <person name="Osoegawa K."/>
            <person name="de Jong P."/>
            <person name="Lindberg D.R."/>
            <person name="Seaver E.C."/>
            <person name="Weisblat D.A."/>
            <person name="Putnam N.H."/>
            <person name="Grigoriev I.V."/>
            <person name="Rokhsar D.S."/>
        </authorList>
    </citation>
    <scope>NUCLEOTIDE SEQUENCE</scope>
    <source>
        <strain evidence="4">I ESC-2004</strain>
    </source>
</reference>
<organism evidence="2">
    <name type="scientific">Capitella teleta</name>
    <name type="common">Polychaete worm</name>
    <dbReference type="NCBI Taxonomy" id="283909"/>
    <lineage>
        <taxon>Eukaryota</taxon>
        <taxon>Metazoa</taxon>
        <taxon>Spiralia</taxon>
        <taxon>Lophotrochozoa</taxon>
        <taxon>Annelida</taxon>
        <taxon>Polychaeta</taxon>
        <taxon>Sedentaria</taxon>
        <taxon>Scolecida</taxon>
        <taxon>Capitellidae</taxon>
        <taxon>Capitella</taxon>
    </lineage>
</organism>
<reference evidence="2 4" key="2">
    <citation type="journal article" date="2013" name="Nature">
        <title>Insights into bilaterian evolution from three spiralian genomes.</title>
        <authorList>
            <person name="Simakov O."/>
            <person name="Marletaz F."/>
            <person name="Cho S.J."/>
            <person name="Edsinger-Gonzales E."/>
            <person name="Havlak P."/>
            <person name="Hellsten U."/>
            <person name="Kuo D.H."/>
            <person name="Larsson T."/>
            <person name="Lv J."/>
            <person name="Arendt D."/>
            <person name="Savage R."/>
            <person name="Osoegawa K."/>
            <person name="de Jong P."/>
            <person name="Grimwood J."/>
            <person name="Chapman J.A."/>
            <person name="Shapiro H."/>
            <person name="Aerts A."/>
            <person name="Otillar R.P."/>
            <person name="Terry A.Y."/>
            <person name="Boore J.L."/>
            <person name="Grigoriev I.V."/>
            <person name="Lindberg D.R."/>
            <person name="Seaver E.C."/>
            <person name="Weisblat D.A."/>
            <person name="Putnam N.H."/>
            <person name="Rokhsar D.S."/>
        </authorList>
    </citation>
    <scope>NUCLEOTIDE SEQUENCE</scope>
    <source>
        <strain evidence="2 4">I ESC-2004</strain>
    </source>
</reference>
<reference evidence="3" key="3">
    <citation type="submission" date="2015-06" db="UniProtKB">
        <authorList>
            <consortium name="EnsemblMetazoa"/>
        </authorList>
    </citation>
    <scope>IDENTIFICATION</scope>
</reference>
<evidence type="ECO:0000256" key="1">
    <source>
        <dbReference type="SAM" id="MobiDB-lite"/>
    </source>
</evidence>
<feature type="compositionally biased region" description="Pro residues" evidence="1">
    <location>
        <begin position="142"/>
        <end position="163"/>
    </location>
</feature>
<feature type="region of interest" description="Disordered" evidence="1">
    <location>
        <begin position="132"/>
        <end position="163"/>
    </location>
</feature>
<evidence type="ECO:0000313" key="2">
    <source>
        <dbReference type="EMBL" id="ELT94716.1"/>
    </source>
</evidence>
<dbReference type="AlphaFoldDB" id="R7TTA0"/>
<keyword evidence="4" id="KW-1185">Reference proteome</keyword>
<dbReference type="Proteomes" id="UP000014760">
    <property type="component" value="Unassembled WGS sequence"/>
</dbReference>
<dbReference type="HOGENOM" id="CLU_1628616_0_0_1"/>
<dbReference type="EMBL" id="KB309345">
    <property type="protein sequence ID" value="ELT94716.1"/>
    <property type="molecule type" value="Genomic_DNA"/>
</dbReference>
<evidence type="ECO:0000313" key="4">
    <source>
        <dbReference type="Proteomes" id="UP000014760"/>
    </source>
</evidence>